<evidence type="ECO:0000313" key="1">
    <source>
        <dbReference type="EMBL" id="GCE30304.1"/>
    </source>
</evidence>
<comment type="caution">
    <text evidence="1">The sequence shown here is derived from an EMBL/GenBank/DDBJ whole genome shotgun (WGS) entry which is preliminary data.</text>
</comment>
<evidence type="ECO:0000313" key="3">
    <source>
        <dbReference type="Proteomes" id="UP000287171"/>
    </source>
</evidence>
<organism evidence="1 3">
    <name type="scientific">Dictyobacter alpinus</name>
    <dbReference type="NCBI Taxonomy" id="2014873"/>
    <lineage>
        <taxon>Bacteria</taxon>
        <taxon>Bacillati</taxon>
        <taxon>Chloroflexota</taxon>
        <taxon>Ktedonobacteria</taxon>
        <taxon>Ktedonobacterales</taxon>
        <taxon>Dictyobacteraceae</taxon>
        <taxon>Dictyobacter</taxon>
    </lineage>
</organism>
<reference evidence="1" key="2">
    <citation type="journal article" date="2019" name="Int. J. Syst. Evol. Microbiol.">
        <title>Tengunoibacter tsumagoiensis gen. nov., sp. nov., Dictyobacter kobayashii sp. nov., Dictyobacter alpinus sp. nov., and description of Dictyobacteraceae fam. nov. within the order Ktedonobacterales isolated from Tengu-no-mugimeshi, a soil-like granular mass of micro-organisms, and emended descriptions of the genera Ktedonobacter and Dictyobacter.</title>
        <authorList>
            <person name="Wang C."/>
            <person name="Zheng Y."/>
            <person name="Sakai Y."/>
            <person name="Toyoda A."/>
            <person name="Minakuchi Y."/>
            <person name="Abe K."/>
            <person name="Yokota A."/>
            <person name="Yabe S."/>
        </authorList>
    </citation>
    <scope>NUCLEOTIDE SEQUENCE</scope>
    <source>
        <strain evidence="1">Uno16</strain>
    </source>
</reference>
<evidence type="ECO:0000313" key="2">
    <source>
        <dbReference type="EMBL" id="GCE30336.1"/>
    </source>
</evidence>
<gene>
    <name evidence="1" type="ORF">KDA_57880</name>
    <name evidence="2" type="ORF">KDA_58200</name>
</gene>
<sequence>MSRIIQRLFANASAPKQEISEKWPEIRGFTGENVTRSFEFVLMYAHEMSKNEEVSLRYVCYALYAQERCITFYTERLKGVPYDKWTCDKNGPAFQRSRCCGYGVGGDAPRA</sequence>
<dbReference type="Proteomes" id="UP000287171">
    <property type="component" value="Unassembled WGS sequence"/>
</dbReference>
<protein>
    <submittedName>
        <fullName evidence="1">Uncharacterized protein</fullName>
    </submittedName>
</protein>
<accession>A0A402BG01</accession>
<dbReference type="EMBL" id="BIFT01000002">
    <property type="protein sequence ID" value="GCE30336.1"/>
    <property type="molecule type" value="Genomic_DNA"/>
</dbReference>
<keyword evidence="3" id="KW-1185">Reference proteome</keyword>
<name>A0A402BG01_9CHLR</name>
<reference evidence="3" key="1">
    <citation type="submission" date="2018-12" db="EMBL/GenBank/DDBJ databases">
        <title>Tengunoibacter tsumagoiensis gen. nov., sp. nov., Dictyobacter kobayashii sp. nov., D. alpinus sp. nov., and D. joshuensis sp. nov. and description of Dictyobacteraceae fam. nov. within the order Ktedonobacterales isolated from Tengu-no-mugimeshi.</title>
        <authorList>
            <person name="Wang C.M."/>
            <person name="Zheng Y."/>
            <person name="Sakai Y."/>
            <person name="Toyoda A."/>
            <person name="Minakuchi Y."/>
            <person name="Abe K."/>
            <person name="Yokota A."/>
            <person name="Yabe S."/>
        </authorList>
    </citation>
    <scope>NUCLEOTIDE SEQUENCE [LARGE SCALE GENOMIC DNA]</scope>
    <source>
        <strain evidence="3">Uno16</strain>
    </source>
</reference>
<proteinExistence type="predicted"/>
<dbReference type="EMBL" id="BIFT01000002">
    <property type="protein sequence ID" value="GCE30304.1"/>
    <property type="molecule type" value="Genomic_DNA"/>
</dbReference>
<dbReference type="AlphaFoldDB" id="A0A402BG01"/>